<evidence type="ECO:0000259" key="1">
    <source>
        <dbReference type="Pfam" id="PF21986"/>
    </source>
</evidence>
<evidence type="ECO:0000313" key="3">
    <source>
        <dbReference type="Proteomes" id="UP000271603"/>
    </source>
</evidence>
<dbReference type="Gene3D" id="3.10.490.10">
    <property type="entry name" value="Gamma-glutamyl cyclotransferase-like"/>
    <property type="match status" value="1"/>
</dbReference>
<organism evidence="2 3">
    <name type="scientific">Serratia rubidaea</name>
    <name type="common">Serratia marinorubra</name>
    <dbReference type="NCBI Taxonomy" id="61652"/>
    <lineage>
        <taxon>Bacteria</taxon>
        <taxon>Pseudomonadati</taxon>
        <taxon>Pseudomonadota</taxon>
        <taxon>Gammaproteobacteria</taxon>
        <taxon>Enterobacterales</taxon>
        <taxon>Yersiniaceae</taxon>
        <taxon>Serratia</taxon>
    </lineage>
</organism>
<dbReference type="Proteomes" id="UP000271603">
    <property type="component" value="Chromosome"/>
</dbReference>
<dbReference type="InterPro" id="IPR053844">
    <property type="entry name" value="AH_C"/>
</dbReference>
<evidence type="ECO:0000313" key="2">
    <source>
        <dbReference type="EMBL" id="VEA72533.1"/>
    </source>
</evidence>
<sequence>MKADGGAAIEVELWDIPLARFGEFVAEVPPPLGIGTLLLADGRRVKGFICEPWALAGATDISAFGGWRAYRAGVEKEA</sequence>
<gene>
    <name evidence="2" type="ORF">NCTC9419_04147</name>
</gene>
<reference evidence="2 3" key="1">
    <citation type="submission" date="2018-12" db="EMBL/GenBank/DDBJ databases">
        <authorList>
            <consortium name="Pathogen Informatics"/>
        </authorList>
    </citation>
    <scope>NUCLEOTIDE SEQUENCE [LARGE SCALE GENOMIC DNA]</scope>
    <source>
        <strain evidence="2 3">NCTC9419</strain>
    </source>
</reference>
<feature type="domain" description="Allophanate hydrolase C-terminal" evidence="1">
    <location>
        <begin position="3"/>
        <end position="71"/>
    </location>
</feature>
<accession>A0A447QRB0</accession>
<dbReference type="GO" id="GO:0016787">
    <property type="term" value="F:hydrolase activity"/>
    <property type="evidence" value="ECO:0007669"/>
    <property type="project" value="UniProtKB-KW"/>
</dbReference>
<keyword evidence="2" id="KW-0378">Hydrolase</keyword>
<name>A0A447QRB0_SERRU</name>
<proteinExistence type="predicted"/>
<dbReference type="AlphaFoldDB" id="A0A447QRB0"/>
<dbReference type="EMBL" id="LR134155">
    <property type="protein sequence ID" value="VEA72533.1"/>
    <property type="molecule type" value="Genomic_DNA"/>
</dbReference>
<protein>
    <submittedName>
        <fullName evidence="2">Allophanate hydrolase</fullName>
    </submittedName>
</protein>
<dbReference type="Pfam" id="PF21986">
    <property type="entry name" value="AH_C"/>
    <property type="match status" value="1"/>
</dbReference>